<dbReference type="Gene3D" id="3.30.160.60">
    <property type="entry name" value="Classic Zinc Finger"/>
    <property type="match status" value="1"/>
</dbReference>
<dbReference type="Pfam" id="PF00096">
    <property type="entry name" value="zf-C2H2"/>
    <property type="match status" value="2"/>
</dbReference>
<evidence type="ECO:0000256" key="1">
    <source>
        <dbReference type="PROSITE-ProRule" id="PRU00042"/>
    </source>
</evidence>
<keyword evidence="1" id="KW-0479">Metal-binding</keyword>
<dbReference type="InterPro" id="IPR013087">
    <property type="entry name" value="Znf_C2H2_type"/>
</dbReference>
<proteinExistence type="predicted"/>
<evidence type="ECO:0000313" key="4">
    <source>
        <dbReference type="Proteomes" id="UP000292052"/>
    </source>
</evidence>
<evidence type="ECO:0000313" key="3">
    <source>
        <dbReference type="EMBL" id="RZB39187.1"/>
    </source>
</evidence>
<dbReference type="PROSITE" id="PS50157">
    <property type="entry name" value="ZINC_FINGER_C2H2_2"/>
    <property type="match status" value="1"/>
</dbReference>
<feature type="domain" description="C2H2-type" evidence="2">
    <location>
        <begin position="57"/>
        <end position="84"/>
    </location>
</feature>
<keyword evidence="1" id="KW-0863">Zinc-finger</keyword>
<evidence type="ECO:0000259" key="2">
    <source>
        <dbReference type="PROSITE" id="PS50157"/>
    </source>
</evidence>
<keyword evidence="4" id="KW-1185">Reference proteome</keyword>
<keyword evidence="1" id="KW-0862">Zinc</keyword>
<dbReference type="OrthoDB" id="10004641at2759"/>
<dbReference type="EMBL" id="QDEB01130526">
    <property type="protein sequence ID" value="RZB39187.1"/>
    <property type="molecule type" value="Genomic_DNA"/>
</dbReference>
<dbReference type="SUPFAM" id="SSF57667">
    <property type="entry name" value="beta-beta-alpha zinc fingers"/>
    <property type="match status" value="1"/>
</dbReference>
<name>A0A482V7L7_ASBVE</name>
<dbReference type="AlphaFoldDB" id="A0A482V7L7"/>
<protein>
    <recommendedName>
        <fullName evidence="2">C2H2-type domain-containing protein</fullName>
    </recommendedName>
</protein>
<accession>A0A482V7L7</accession>
<dbReference type="Proteomes" id="UP000292052">
    <property type="component" value="Unassembled WGS sequence"/>
</dbReference>
<gene>
    <name evidence="3" type="ORF">BDFB_000080</name>
</gene>
<sequence>MFVSTAANLRVFSVLIVHTKPRGSTIYTRTSVPATIWNYNDFFFHLLTGGIWVLGAYRCSRCSRVYKHHQSLRTHIRFECGIEPMFHCNYCPYQARRKHHLLSHMRTNHRLNIKKPFVH</sequence>
<dbReference type="GO" id="GO:0008270">
    <property type="term" value="F:zinc ion binding"/>
    <property type="evidence" value="ECO:0007669"/>
    <property type="project" value="UniProtKB-KW"/>
</dbReference>
<dbReference type="SMART" id="SM00355">
    <property type="entry name" value="ZnF_C2H2"/>
    <property type="match status" value="2"/>
</dbReference>
<comment type="caution">
    <text evidence="3">The sequence shown here is derived from an EMBL/GenBank/DDBJ whole genome shotgun (WGS) entry which is preliminary data.</text>
</comment>
<organism evidence="3 4">
    <name type="scientific">Asbolus verrucosus</name>
    <name type="common">Desert ironclad beetle</name>
    <dbReference type="NCBI Taxonomy" id="1661398"/>
    <lineage>
        <taxon>Eukaryota</taxon>
        <taxon>Metazoa</taxon>
        <taxon>Ecdysozoa</taxon>
        <taxon>Arthropoda</taxon>
        <taxon>Hexapoda</taxon>
        <taxon>Insecta</taxon>
        <taxon>Pterygota</taxon>
        <taxon>Neoptera</taxon>
        <taxon>Endopterygota</taxon>
        <taxon>Coleoptera</taxon>
        <taxon>Polyphaga</taxon>
        <taxon>Cucujiformia</taxon>
        <taxon>Tenebrionidae</taxon>
        <taxon>Pimeliinae</taxon>
        <taxon>Asbolus</taxon>
    </lineage>
</organism>
<dbReference type="InterPro" id="IPR036236">
    <property type="entry name" value="Znf_C2H2_sf"/>
</dbReference>
<reference evidence="3 4" key="1">
    <citation type="submission" date="2017-03" db="EMBL/GenBank/DDBJ databases">
        <title>Genome of the blue death feigning beetle - Asbolus verrucosus.</title>
        <authorList>
            <person name="Rider S.D."/>
        </authorList>
    </citation>
    <scope>NUCLEOTIDE SEQUENCE [LARGE SCALE GENOMIC DNA]</scope>
    <source>
        <strain evidence="3">Butters</strain>
        <tissue evidence="3">Head and leg muscle</tissue>
    </source>
</reference>